<protein>
    <submittedName>
        <fullName evidence="2">Uncharacterized protein</fullName>
    </submittedName>
</protein>
<reference evidence="2 3" key="1">
    <citation type="submission" date="2020-08" db="EMBL/GenBank/DDBJ databases">
        <title>Plant Genome Project.</title>
        <authorList>
            <person name="Zhang R.-G."/>
        </authorList>
    </citation>
    <scope>NUCLEOTIDE SEQUENCE [LARGE SCALE GENOMIC DNA]</scope>
    <source>
        <tissue evidence="2">Rhizome</tissue>
    </source>
</reference>
<keyword evidence="3" id="KW-1185">Reference proteome</keyword>
<evidence type="ECO:0000313" key="2">
    <source>
        <dbReference type="EMBL" id="KAG6531560.1"/>
    </source>
</evidence>
<dbReference type="Proteomes" id="UP000734854">
    <property type="component" value="Unassembled WGS sequence"/>
</dbReference>
<comment type="caution">
    <text evidence="2">The sequence shown here is derived from an EMBL/GenBank/DDBJ whole genome shotgun (WGS) entry which is preliminary data.</text>
</comment>
<dbReference type="FunFam" id="3.40.720.10:FF:000033">
    <property type="entry name" value="Alkaline-phosphatase-like family protein"/>
    <property type="match status" value="1"/>
</dbReference>
<feature type="transmembrane region" description="Helical" evidence="1">
    <location>
        <begin position="50"/>
        <end position="74"/>
    </location>
</feature>
<dbReference type="CDD" id="cd16018">
    <property type="entry name" value="Enpp"/>
    <property type="match status" value="1"/>
</dbReference>
<organism evidence="2 3">
    <name type="scientific">Zingiber officinale</name>
    <name type="common">Ginger</name>
    <name type="synonym">Amomum zingiber</name>
    <dbReference type="NCBI Taxonomy" id="94328"/>
    <lineage>
        <taxon>Eukaryota</taxon>
        <taxon>Viridiplantae</taxon>
        <taxon>Streptophyta</taxon>
        <taxon>Embryophyta</taxon>
        <taxon>Tracheophyta</taxon>
        <taxon>Spermatophyta</taxon>
        <taxon>Magnoliopsida</taxon>
        <taxon>Liliopsida</taxon>
        <taxon>Zingiberales</taxon>
        <taxon>Zingiberaceae</taxon>
        <taxon>Zingiber</taxon>
    </lineage>
</organism>
<proteinExistence type="predicted"/>
<gene>
    <name evidence="2" type="ORF">ZIOFF_005374</name>
</gene>
<keyword evidence="1" id="KW-0472">Membrane</keyword>
<keyword evidence="1" id="KW-0812">Transmembrane</keyword>
<dbReference type="PANTHER" id="PTHR10151">
    <property type="entry name" value="ECTONUCLEOTIDE PYROPHOSPHATASE/PHOSPHODIESTERASE"/>
    <property type="match status" value="1"/>
</dbReference>
<name>A0A8J5HWE7_ZINOF</name>
<dbReference type="AlphaFoldDB" id="A0A8J5HWE7"/>
<accession>A0A8J5HWE7</accession>
<dbReference type="GO" id="GO:0016787">
    <property type="term" value="F:hydrolase activity"/>
    <property type="evidence" value="ECO:0007669"/>
    <property type="project" value="UniProtKB-ARBA"/>
</dbReference>
<dbReference type="OrthoDB" id="415411at2759"/>
<sequence length="492" mass="53873">MGSVPFSISTPPSPAQPIGVEYDPSNQTTALLSAVASDSSSGLRRSNTTYLVSAFVVVTCASVAVAAAFAFVLLPSSSPASADQDSASDLSHSARPLAKLSRPVVLLVSSDGFRYGYQFKTDAPNIRRLIANGTEAAPGLISVFPTLTFPNHYSIVTGLYPPYHGIINNHFIDPISGASFTMKSNEPEWWLGEPLWETVVDHGFHAATFFWPGSQVKKGRWDCPPRFCRHYDGSVPFEHRVDTILSYFDFPSYEIPVFMTLYFEDPDKQGHKVGADDPEITAAVTRIDDMIGRLIVGLEKRGIFEDVTIILLGDHGMVGTCDKKLIFLDALSPWIKIHRDWVESTSPLLAIRPPAGVAPSEVVAKMNEALSSGKVVHGNYLKMYLKEDLPERLHYSASYRIPPIIGLLAEGYKVELEKTKDCECGGAHGYDNALFSMRTIFIAHGPQFARGRKIPSFENIEIYNVITSILKLKGAPNNGSESFPSTVLLANA</sequence>
<dbReference type="GO" id="GO:0005773">
    <property type="term" value="C:vacuole"/>
    <property type="evidence" value="ECO:0007669"/>
    <property type="project" value="TreeGrafter"/>
</dbReference>
<dbReference type="EMBL" id="JACMSC010000002">
    <property type="protein sequence ID" value="KAG6531560.1"/>
    <property type="molecule type" value="Genomic_DNA"/>
</dbReference>
<evidence type="ECO:0000313" key="3">
    <source>
        <dbReference type="Proteomes" id="UP000734854"/>
    </source>
</evidence>
<dbReference type="Pfam" id="PF01663">
    <property type="entry name" value="Phosphodiest"/>
    <property type="match status" value="1"/>
</dbReference>
<keyword evidence="1" id="KW-1133">Transmembrane helix</keyword>
<evidence type="ECO:0000256" key="1">
    <source>
        <dbReference type="SAM" id="Phobius"/>
    </source>
</evidence>
<dbReference type="FunFam" id="3.30.1360.180:FF:000002">
    <property type="entry name" value="Alkaline-phosphatase-like family protein"/>
    <property type="match status" value="1"/>
</dbReference>
<dbReference type="InterPro" id="IPR002591">
    <property type="entry name" value="Phosphodiest/P_Trfase"/>
</dbReference>
<dbReference type="PANTHER" id="PTHR10151:SF120">
    <property type="entry name" value="BIS(5'-ADENOSYL)-TRIPHOSPHATASE"/>
    <property type="match status" value="1"/>
</dbReference>